<dbReference type="PANTHER" id="PTHR22872:SF2">
    <property type="entry name" value="INHIBITOR OF BRUTON TYROSINE KINASE"/>
    <property type="match status" value="1"/>
</dbReference>
<dbReference type="Pfam" id="PF00651">
    <property type="entry name" value="BTB"/>
    <property type="match status" value="1"/>
</dbReference>
<feature type="repeat" description="RCC1" evidence="2">
    <location>
        <begin position="436"/>
        <end position="488"/>
    </location>
</feature>
<evidence type="ECO:0000313" key="5">
    <source>
        <dbReference type="EMBL" id="RCI15745.1"/>
    </source>
</evidence>
<reference evidence="5 6" key="1">
    <citation type="journal article" date="2015" name="BMC Genomics">
        <title>Insights from the genome of Ophiocordyceps polyrhachis-furcata to pathogenicity and host specificity in insect fungi.</title>
        <authorList>
            <person name="Wichadakul D."/>
            <person name="Kobmoo N."/>
            <person name="Ingsriswang S."/>
            <person name="Tangphatsornruang S."/>
            <person name="Chantasingh D."/>
            <person name="Luangsa-ard J.J."/>
            <person name="Eurwilaichitr L."/>
        </authorList>
    </citation>
    <scope>NUCLEOTIDE SEQUENCE [LARGE SCALE GENOMIC DNA]</scope>
    <source>
        <strain evidence="5 6">BCC 54312</strain>
    </source>
</reference>
<feature type="compositionally biased region" description="Gly residues" evidence="3">
    <location>
        <begin position="152"/>
        <end position="162"/>
    </location>
</feature>
<feature type="region of interest" description="Disordered" evidence="3">
    <location>
        <begin position="1248"/>
        <end position="1284"/>
    </location>
</feature>
<dbReference type="OrthoDB" id="1893551at2759"/>
<dbReference type="EMBL" id="LKCN02000001">
    <property type="protein sequence ID" value="RCI15745.1"/>
    <property type="molecule type" value="Genomic_DNA"/>
</dbReference>
<dbReference type="PROSITE" id="PS50097">
    <property type="entry name" value="BTB"/>
    <property type="match status" value="1"/>
</dbReference>
<organism evidence="5 6">
    <name type="scientific">Ophiocordyceps polyrhachis-furcata BCC 54312</name>
    <dbReference type="NCBI Taxonomy" id="1330021"/>
    <lineage>
        <taxon>Eukaryota</taxon>
        <taxon>Fungi</taxon>
        <taxon>Dikarya</taxon>
        <taxon>Ascomycota</taxon>
        <taxon>Pezizomycotina</taxon>
        <taxon>Sordariomycetes</taxon>
        <taxon>Hypocreomycetidae</taxon>
        <taxon>Hypocreales</taxon>
        <taxon>Ophiocordycipitaceae</taxon>
        <taxon>Ophiocordyceps</taxon>
    </lineage>
</organism>
<feature type="compositionally biased region" description="Basic and acidic residues" evidence="3">
    <location>
        <begin position="1645"/>
        <end position="1657"/>
    </location>
</feature>
<gene>
    <name evidence="5" type="ORF">L249_3324</name>
</gene>
<feature type="domain" description="BTB" evidence="4">
    <location>
        <begin position="1005"/>
        <end position="1078"/>
    </location>
</feature>
<dbReference type="STRING" id="1330021.A0A367LMS0"/>
<dbReference type="InterPro" id="IPR051625">
    <property type="entry name" value="Signaling_Regulatory_Domain"/>
</dbReference>
<feature type="region of interest" description="Disordered" evidence="3">
    <location>
        <begin position="1495"/>
        <end position="1570"/>
    </location>
</feature>
<evidence type="ECO:0000313" key="6">
    <source>
        <dbReference type="Proteomes" id="UP000253664"/>
    </source>
</evidence>
<dbReference type="SUPFAM" id="SSF50985">
    <property type="entry name" value="RCC1/BLIP-II"/>
    <property type="match status" value="1"/>
</dbReference>
<proteinExistence type="predicted"/>
<feature type="compositionally biased region" description="Polar residues" evidence="3">
    <location>
        <begin position="1273"/>
        <end position="1284"/>
    </location>
</feature>
<comment type="caution">
    <text evidence="5">The sequence shown here is derived from an EMBL/GenBank/DDBJ whole genome shotgun (WGS) entry which is preliminary data.</text>
</comment>
<dbReference type="PROSITE" id="PS50012">
    <property type="entry name" value="RCC1_3"/>
    <property type="match status" value="2"/>
</dbReference>
<evidence type="ECO:0000259" key="4">
    <source>
        <dbReference type="PROSITE" id="PS50097"/>
    </source>
</evidence>
<sequence length="1668" mass="183319">MTFETFVNYLDESRTKALGNQMMPSVRRQCTLRIVLVVMGSSTVEPRNQRVTLLPATSLQTVFTNFIHEVLRQKMESRVVRLLSSHISFVKVSSSQSLQPHQQPVNNGLRYRPMSHLLWKYYWENDVDRFRRLLAPGGFTSHASAAKSTAIGSGGSSPGGLGTSPRNAYKNRRPQAFSSASTRSRDGGSSLGRSDVNSRDHAGLTLLLRAASSTDTRAIEFVQALAEHPSIDLYVQDPESGWNALHRALYSGNASIARLLLASERGALVNCAPQSLVKVGQLFKMKDHEGNSPFDLYNLTVSKTVCETVLESLRLCPRPEDSDSNDEVMQIGIKPSGSMKPSAEGGELYVFGSNKNVSLGLLDDDYKVPKRIPLQRPNGLLHHLHKLSIDGQVTDCSSSSPDIDSIPNLVRDKPIVIQEVAMSKLHSAVLTTDPVSNLYMCGVGRGGRLGLGHENTQFKFLPVQGPFADRKILKVALGQNHTLFLTDNGELWTCGLNSDAQLGYALPPPARTDEEPVSLTPRQVFGALKKEVVIGVAASAIHSVAHTGSSLYCWGRNAGQLAVVDSDSRSLDLQQTPRRVAASLLSAPIEMVSAIDKATTCLLSNYTVWVFTNYGYNLVKFPIPVILRNHDLVARSFSSRLNPGWKKIRYITSGGETIAAVTSRGDLFTMQINHQKDDSQPAGSTTNPVKMRSAVTQPKCIWNSRKDGVSSVSVGENGSVILCTKSGAVWKRVKRQSVQVAGFSSSGIEKNDFKFERVPYLTDCVNVRSSVFGAFAAVRRDKSNMSDSIGIENPSLWADMACLCCLHDFKPSEPFSDMDQPDMWNASDMRGRIGCLSFEILRSLDVERDISPYCFQRGDLDVGIRTTAAPNIMIPVHGFVLASRSRVLREAFCAFRRGTISTSHSDTFQLESDNDKLVVTFSGVDIYTILNVVVFAYQDDILAGWLYARSARNRFRQVRSEVMKLATKLQMPQLEAVARLQTGRKRSLGADMLEAISDPAFFDDGDVSVQLRDGDVIVHSQLMCQRCPFFKGMFQGRSQGQWLSQRRSESPASEPVRINLEHIDLDTFHYVLRYLYADVGEEMFDEVTMPTIDDFSEIVLNVMSAANELMLDRLSQICQSVIGRFVNTRNICNLLNEISPCSVTEFKDAGLKFITFQLECMLENQLLDCLDEELLRDLDQVVRHAQLERCPVPRSGRAELLLHKNYPDLVMDIDEERRRRVREMAFKLTHKDEEKRLSSLHKARVGSLDDVLSAPPPAERICTTPKASRSEQDSPTLRSKQSQGDMIFSMDEEVTFGATSPLSSMPSVSGSRQHIDLENMQQLPEAWRSGTGKEPAEKGKTSSLSPCWTHGTERVSGEVALETNVPSRKPSGPWASPALSGSRVDLRDIMSEASSKPGLRSGLATRISKSPSFSRPPVKMSQKERKKHLQMQAEAATQVGAPLQASGDPELAAGSRSQPWKVVGVASKASLSETTLSAEPVAAVVKKPTAVAAEARPYLNPRRTGSPDTRFSGQGRMSCSAASAAVPGPVGPSKKETLVPHSRSYMTAAPKASPSFGASMADIIGQQKREQELAKEAVAKRSLQEIQQEQAFQEWWDLESRRAQEDEAKRQAKLQDPGSETTHRSGRRDKARATEATGTGGGGESSRHGGKGQERGKGKGKGAKGGKA</sequence>
<dbReference type="InterPro" id="IPR002110">
    <property type="entry name" value="Ankyrin_rpt"/>
</dbReference>
<feature type="region of interest" description="Disordered" evidence="3">
    <location>
        <begin position="1602"/>
        <end position="1668"/>
    </location>
</feature>
<feature type="compositionally biased region" description="Low complexity" evidence="3">
    <location>
        <begin position="1520"/>
        <end position="1532"/>
    </location>
</feature>
<dbReference type="InterPro" id="IPR009091">
    <property type="entry name" value="RCC1/BLIP-II"/>
</dbReference>
<dbReference type="Gene3D" id="3.30.710.10">
    <property type="entry name" value="Potassium Channel Kv1.1, Chain A"/>
    <property type="match status" value="2"/>
</dbReference>
<keyword evidence="1" id="KW-0677">Repeat</keyword>
<dbReference type="Proteomes" id="UP000253664">
    <property type="component" value="Unassembled WGS sequence"/>
</dbReference>
<evidence type="ECO:0000256" key="1">
    <source>
        <dbReference type="ARBA" id="ARBA00022737"/>
    </source>
</evidence>
<keyword evidence="6" id="KW-1185">Reference proteome</keyword>
<feature type="region of interest" description="Disordered" evidence="3">
    <location>
        <begin position="1393"/>
        <end position="1436"/>
    </location>
</feature>
<dbReference type="InterPro" id="IPR000408">
    <property type="entry name" value="Reg_chr_condens"/>
</dbReference>
<feature type="region of interest" description="Disordered" evidence="3">
    <location>
        <begin position="1328"/>
        <end position="1350"/>
    </location>
</feature>
<evidence type="ECO:0000256" key="3">
    <source>
        <dbReference type="SAM" id="MobiDB-lite"/>
    </source>
</evidence>
<feature type="compositionally biased region" description="Basic residues" evidence="3">
    <location>
        <begin position="1658"/>
        <end position="1668"/>
    </location>
</feature>
<dbReference type="InterPro" id="IPR036770">
    <property type="entry name" value="Ankyrin_rpt-contain_sf"/>
</dbReference>
<evidence type="ECO:0000256" key="2">
    <source>
        <dbReference type="PROSITE-ProRule" id="PRU00235"/>
    </source>
</evidence>
<feature type="repeat" description="RCC1" evidence="2">
    <location>
        <begin position="489"/>
        <end position="549"/>
    </location>
</feature>
<dbReference type="SUPFAM" id="SSF48403">
    <property type="entry name" value="Ankyrin repeat"/>
    <property type="match status" value="1"/>
</dbReference>
<dbReference type="InterPro" id="IPR000210">
    <property type="entry name" value="BTB/POZ_dom"/>
</dbReference>
<dbReference type="PANTHER" id="PTHR22872">
    <property type="entry name" value="BTK-BINDING PROTEIN-RELATED"/>
    <property type="match status" value="1"/>
</dbReference>
<dbReference type="SUPFAM" id="SSF54695">
    <property type="entry name" value="POZ domain"/>
    <property type="match status" value="1"/>
</dbReference>
<feature type="compositionally biased region" description="Polar residues" evidence="3">
    <location>
        <begin position="1506"/>
        <end position="1517"/>
    </location>
</feature>
<dbReference type="InterPro" id="IPR011333">
    <property type="entry name" value="SKP1/BTB/POZ_sf"/>
</dbReference>
<dbReference type="Pfam" id="PF13540">
    <property type="entry name" value="RCC1_2"/>
    <property type="match status" value="1"/>
</dbReference>
<feature type="region of interest" description="Disordered" evidence="3">
    <location>
        <begin position="148"/>
        <end position="196"/>
    </location>
</feature>
<name>A0A367LMS0_9HYPO</name>
<dbReference type="Gene3D" id="2.130.10.30">
    <property type="entry name" value="Regulator of chromosome condensation 1/beta-lactamase-inhibitor protein II"/>
    <property type="match status" value="1"/>
</dbReference>
<accession>A0A367LMS0</accession>
<dbReference type="SMART" id="SM00225">
    <property type="entry name" value="BTB"/>
    <property type="match status" value="1"/>
</dbReference>
<protein>
    <recommendedName>
        <fullName evidence="4">BTB domain-containing protein</fullName>
    </recommendedName>
</protein>
<dbReference type="Gene3D" id="1.25.40.20">
    <property type="entry name" value="Ankyrin repeat-containing domain"/>
    <property type="match status" value="1"/>
</dbReference>
<dbReference type="Pfam" id="PF12796">
    <property type="entry name" value="Ank_2"/>
    <property type="match status" value="1"/>
</dbReference>